<dbReference type="Pfam" id="PF05433">
    <property type="entry name" value="Rick_17kDa_Anti"/>
    <property type="match status" value="1"/>
</dbReference>
<dbReference type="FunCoup" id="A0A3N0V9V3">
    <property type="interactions" value="21"/>
</dbReference>
<protein>
    <submittedName>
        <fullName evidence="4">Glycine zipper 2TM domain-containing protein</fullName>
    </submittedName>
</protein>
<evidence type="ECO:0000256" key="2">
    <source>
        <dbReference type="ARBA" id="ARBA00023136"/>
    </source>
</evidence>
<keyword evidence="5" id="KW-1185">Reference proteome</keyword>
<dbReference type="GO" id="GO:0019867">
    <property type="term" value="C:outer membrane"/>
    <property type="evidence" value="ECO:0007669"/>
    <property type="project" value="InterPro"/>
</dbReference>
<reference evidence="4 5" key="1">
    <citation type="submission" date="2018-10" db="EMBL/GenBank/DDBJ databases">
        <authorList>
            <person name="Chen W.-M."/>
        </authorList>
    </citation>
    <scope>NUCLEOTIDE SEQUENCE [LARGE SCALE GENOMIC DNA]</scope>
    <source>
        <strain evidence="4 5">THS-13</strain>
    </source>
</reference>
<evidence type="ECO:0000313" key="4">
    <source>
        <dbReference type="EMBL" id="ROH89556.1"/>
    </source>
</evidence>
<dbReference type="PANTHER" id="PTHR35603:SF2">
    <property type="entry name" value="OUTER MEMBRANE LIPOPROTEIN"/>
    <property type="match status" value="1"/>
</dbReference>
<evidence type="ECO:0000313" key="5">
    <source>
        <dbReference type="Proteomes" id="UP000282106"/>
    </source>
</evidence>
<dbReference type="InterPro" id="IPR051407">
    <property type="entry name" value="Bact_OM_lipoprot/Surf_antigen"/>
</dbReference>
<evidence type="ECO:0000259" key="3">
    <source>
        <dbReference type="Pfam" id="PF05433"/>
    </source>
</evidence>
<comment type="subcellular location">
    <subcellularLocation>
        <location evidence="1">Membrane</location>
    </subcellularLocation>
</comment>
<keyword evidence="2" id="KW-0472">Membrane</keyword>
<proteinExistence type="predicted"/>
<sequence length="197" mass="21778">MHKPTLIALVTASSLFTTVAEAGGRYQGGYDRDYRETDYAQVISSRPVYSQVRVSQPRQECWDERVTYRDSYRGGGGRGNSFDNTAGAVLGGVIGGAAGHQFSEGSGKQIATAIGALIGASVGSNAVRNSYSRGDDYYRERVAYEPRCRTVEDSRYEERIEGYDVTYRYNGRSYSTRMPYDPGNRIAVEVEVAPARY</sequence>
<dbReference type="NCBIfam" id="NF008437">
    <property type="entry name" value="PRK11280.1"/>
    <property type="match status" value="1"/>
</dbReference>
<dbReference type="Proteomes" id="UP000282106">
    <property type="component" value="Unassembled WGS sequence"/>
</dbReference>
<dbReference type="RefSeq" id="WP_123211853.1">
    <property type="nucleotide sequence ID" value="NZ_RJVO01000004.1"/>
</dbReference>
<accession>A0A3N0V9V3</accession>
<dbReference type="PANTHER" id="PTHR35603">
    <property type="match status" value="1"/>
</dbReference>
<dbReference type="InParanoid" id="A0A3N0V9V3"/>
<organism evidence="4 5">
    <name type="scientific">Stagnimonas aquatica</name>
    <dbReference type="NCBI Taxonomy" id="2689987"/>
    <lineage>
        <taxon>Bacteria</taxon>
        <taxon>Pseudomonadati</taxon>
        <taxon>Pseudomonadota</taxon>
        <taxon>Gammaproteobacteria</taxon>
        <taxon>Nevskiales</taxon>
        <taxon>Nevskiaceae</taxon>
        <taxon>Stagnimonas</taxon>
    </lineage>
</organism>
<dbReference type="EMBL" id="RJVO01000004">
    <property type="protein sequence ID" value="ROH89556.1"/>
    <property type="molecule type" value="Genomic_DNA"/>
</dbReference>
<evidence type="ECO:0000256" key="1">
    <source>
        <dbReference type="ARBA" id="ARBA00004370"/>
    </source>
</evidence>
<name>A0A3N0V9V3_9GAMM</name>
<gene>
    <name evidence="4" type="ORF">ED208_10530</name>
</gene>
<comment type="caution">
    <text evidence="4">The sequence shown here is derived from an EMBL/GenBank/DDBJ whole genome shotgun (WGS) entry which is preliminary data.</text>
</comment>
<feature type="domain" description="Glycine zipper 2TM" evidence="3">
    <location>
        <begin position="86"/>
        <end position="125"/>
    </location>
</feature>
<dbReference type="AlphaFoldDB" id="A0A3N0V9V3"/>
<dbReference type="InterPro" id="IPR008816">
    <property type="entry name" value="Gly_zipper_2TM_dom"/>
</dbReference>